<dbReference type="Proteomes" id="UP000244932">
    <property type="component" value="Unassembled WGS sequence"/>
</dbReference>
<proteinExistence type="predicted"/>
<dbReference type="AlphaFoldDB" id="A0A2R8ABY5"/>
<organism evidence="1 2">
    <name type="scientific">Pontivivens insulae</name>
    <dbReference type="NCBI Taxonomy" id="1639689"/>
    <lineage>
        <taxon>Bacteria</taxon>
        <taxon>Pseudomonadati</taxon>
        <taxon>Pseudomonadota</taxon>
        <taxon>Alphaproteobacteria</taxon>
        <taxon>Rhodobacterales</taxon>
        <taxon>Paracoccaceae</taxon>
        <taxon>Pontivivens</taxon>
    </lineage>
</organism>
<evidence type="ECO:0008006" key="3">
    <source>
        <dbReference type="Google" id="ProtNLM"/>
    </source>
</evidence>
<dbReference type="EMBL" id="OMKW01000002">
    <property type="protein sequence ID" value="SPF29779.1"/>
    <property type="molecule type" value="Genomic_DNA"/>
</dbReference>
<dbReference type="InterPro" id="IPR021955">
    <property type="entry name" value="DUF3572"/>
</dbReference>
<evidence type="ECO:0000313" key="1">
    <source>
        <dbReference type="EMBL" id="SPF29779.1"/>
    </source>
</evidence>
<evidence type="ECO:0000313" key="2">
    <source>
        <dbReference type="Proteomes" id="UP000244932"/>
    </source>
</evidence>
<keyword evidence="2" id="KW-1185">Reference proteome</keyword>
<dbReference type="OrthoDB" id="7356934at2"/>
<dbReference type="RefSeq" id="WP_108782448.1">
    <property type="nucleotide sequence ID" value="NZ_OMKW01000002.1"/>
</dbReference>
<name>A0A2R8ABY5_9RHOB</name>
<accession>A0A2R8ABY5</accession>
<sequence>MSDQLPASVQLAVDVLTWLARDDERLMAFLGLSGASVDDLRIRAQYPEFLGFLIDFLLQDEAALIAFCDDMGHDYETPMRLRAGLPGGPGPEWT</sequence>
<reference evidence="1 2" key="1">
    <citation type="submission" date="2018-03" db="EMBL/GenBank/DDBJ databases">
        <authorList>
            <person name="Keele B.F."/>
        </authorList>
    </citation>
    <scope>NUCLEOTIDE SEQUENCE [LARGE SCALE GENOMIC DNA]</scope>
    <source>
        <strain evidence="1 2">CeCT 8812</strain>
    </source>
</reference>
<dbReference type="Pfam" id="PF12096">
    <property type="entry name" value="DUF3572"/>
    <property type="match status" value="1"/>
</dbReference>
<gene>
    <name evidence="1" type="ORF">POI8812_02096</name>
</gene>
<protein>
    <recommendedName>
        <fullName evidence="3">DUF3572 domain-containing protein</fullName>
    </recommendedName>
</protein>